<evidence type="ECO:0000256" key="2">
    <source>
        <dbReference type="ARBA" id="ARBA00022692"/>
    </source>
</evidence>
<dbReference type="Gene3D" id="1.20.1250.20">
    <property type="entry name" value="MFS general substrate transporter like domains"/>
    <property type="match status" value="1"/>
</dbReference>
<organism evidence="8 9">
    <name type="scientific">Monilinia fructicola</name>
    <name type="common">Brown rot fungus</name>
    <name type="synonym">Ciboria fructicola</name>
    <dbReference type="NCBI Taxonomy" id="38448"/>
    <lineage>
        <taxon>Eukaryota</taxon>
        <taxon>Fungi</taxon>
        <taxon>Dikarya</taxon>
        <taxon>Ascomycota</taxon>
        <taxon>Pezizomycotina</taxon>
        <taxon>Leotiomycetes</taxon>
        <taxon>Helotiales</taxon>
        <taxon>Sclerotiniaceae</taxon>
        <taxon>Monilinia</taxon>
    </lineage>
</organism>
<feature type="transmembrane region" description="Helical" evidence="5">
    <location>
        <begin position="66"/>
        <end position="87"/>
    </location>
</feature>
<keyword evidence="9" id="KW-1185">Reference proteome</keyword>
<feature type="transmembrane region" description="Helical" evidence="5">
    <location>
        <begin position="34"/>
        <end position="54"/>
    </location>
</feature>
<accession>A0A5M9JVK4</accession>
<dbReference type="SUPFAM" id="SSF103473">
    <property type="entry name" value="MFS general substrate transporter"/>
    <property type="match status" value="1"/>
</dbReference>
<evidence type="ECO:0000313" key="8">
    <source>
        <dbReference type="EMBL" id="KAA8573231.1"/>
    </source>
</evidence>
<evidence type="ECO:0000256" key="4">
    <source>
        <dbReference type="ARBA" id="ARBA00023136"/>
    </source>
</evidence>
<dbReference type="GO" id="GO:0005886">
    <property type="term" value="C:plasma membrane"/>
    <property type="evidence" value="ECO:0007669"/>
    <property type="project" value="TreeGrafter"/>
</dbReference>
<sequence>MTRMLVIGLLVTAPLALAFTILGGAATNFATVAIARVFAGLFASPCLTVGGGIISDVWNISLEKTGTIFAALFVLLVVAGTQTGPMASAAIITNLSWRLAWTGRADIPSIIPISSGGLFGFSFVLTMVRSLEYPQVIKLTEQPIAMPPSVP</sequence>
<comment type="subcellular location">
    <subcellularLocation>
        <location evidence="1">Membrane</location>
        <topology evidence="1">Multi-pass membrane protein</topology>
    </subcellularLocation>
</comment>
<dbReference type="AlphaFoldDB" id="A0A5M9JVK4"/>
<gene>
    <name evidence="8" type="ORF">EYC84_003728</name>
</gene>
<keyword evidence="4 5" id="KW-0472">Membrane</keyword>
<keyword evidence="6" id="KW-0732">Signal</keyword>
<feature type="domain" description="Major facilitator superfamily (MFS) profile" evidence="7">
    <location>
        <begin position="1"/>
        <end position="151"/>
    </location>
</feature>
<evidence type="ECO:0000313" key="9">
    <source>
        <dbReference type="Proteomes" id="UP000322873"/>
    </source>
</evidence>
<keyword evidence="3 5" id="KW-1133">Transmembrane helix</keyword>
<keyword evidence="2 5" id="KW-0812">Transmembrane</keyword>
<feature type="signal peptide" evidence="6">
    <location>
        <begin position="1"/>
        <end position="18"/>
    </location>
</feature>
<feature type="transmembrane region" description="Helical" evidence="5">
    <location>
        <begin position="107"/>
        <end position="128"/>
    </location>
</feature>
<dbReference type="InterPro" id="IPR020846">
    <property type="entry name" value="MFS_dom"/>
</dbReference>
<dbReference type="PANTHER" id="PTHR23502">
    <property type="entry name" value="MAJOR FACILITATOR SUPERFAMILY"/>
    <property type="match status" value="1"/>
</dbReference>
<proteinExistence type="predicted"/>
<dbReference type="VEuPathDB" id="FungiDB:MFRU_025g00460"/>
<name>A0A5M9JVK4_MONFR</name>
<evidence type="ECO:0000259" key="7">
    <source>
        <dbReference type="PROSITE" id="PS50850"/>
    </source>
</evidence>
<dbReference type="Proteomes" id="UP000322873">
    <property type="component" value="Unassembled WGS sequence"/>
</dbReference>
<dbReference type="EMBL" id="VICG01000004">
    <property type="protein sequence ID" value="KAA8573231.1"/>
    <property type="molecule type" value="Genomic_DNA"/>
</dbReference>
<dbReference type="PROSITE" id="PS50850">
    <property type="entry name" value="MFS"/>
    <property type="match status" value="1"/>
</dbReference>
<evidence type="ECO:0000256" key="3">
    <source>
        <dbReference type="ARBA" id="ARBA00022989"/>
    </source>
</evidence>
<dbReference type="GO" id="GO:0000297">
    <property type="term" value="F:spermine transmembrane transporter activity"/>
    <property type="evidence" value="ECO:0007669"/>
    <property type="project" value="TreeGrafter"/>
</dbReference>
<dbReference type="PANTHER" id="PTHR23502:SF182">
    <property type="entry name" value="POLYAMINE TRANSPORTER, PUTATIVE-RELATED"/>
    <property type="match status" value="1"/>
</dbReference>
<evidence type="ECO:0000256" key="6">
    <source>
        <dbReference type="SAM" id="SignalP"/>
    </source>
</evidence>
<protein>
    <recommendedName>
        <fullName evidence="7">Major facilitator superfamily (MFS) profile domain-containing protein</fullName>
    </recommendedName>
</protein>
<feature type="chain" id="PRO_5024345250" description="Major facilitator superfamily (MFS) profile domain-containing protein" evidence="6">
    <location>
        <begin position="19"/>
        <end position="151"/>
    </location>
</feature>
<reference evidence="8 9" key="1">
    <citation type="submission" date="2019-06" db="EMBL/GenBank/DDBJ databases">
        <title>Genome Sequence of the Brown Rot Fungal Pathogen Monilinia fructicola.</title>
        <authorList>
            <person name="De Miccolis Angelini R.M."/>
            <person name="Landi L."/>
            <person name="Abate D."/>
            <person name="Pollastro S."/>
            <person name="Romanazzi G."/>
            <person name="Faretra F."/>
        </authorList>
    </citation>
    <scope>NUCLEOTIDE SEQUENCE [LARGE SCALE GENOMIC DNA]</scope>
    <source>
        <strain evidence="8 9">Mfrc123</strain>
    </source>
</reference>
<comment type="caution">
    <text evidence="8">The sequence shown here is derived from an EMBL/GenBank/DDBJ whole genome shotgun (WGS) entry which is preliminary data.</text>
</comment>
<dbReference type="GO" id="GO:0015606">
    <property type="term" value="F:spermidine transmembrane transporter activity"/>
    <property type="evidence" value="ECO:0007669"/>
    <property type="project" value="TreeGrafter"/>
</dbReference>
<dbReference type="InterPro" id="IPR036259">
    <property type="entry name" value="MFS_trans_sf"/>
</dbReference>
<evidence type="ECO:0000256" key="1">
    <source>
        <dbReference type="ARBA" id="ARBA00004141"/>
    </source>
</evidence>
<evidence type="ECO:0000256" key="5">
    <source>
        <dbReference type="SAM" id="Phobius"/>
    </source>
</evidence>